<dbReference type="EMBL" id="CP030759">
    <property type="protein sequence ID" value="AXA36196.1"/>
    <property type="molecule type" value="Genomic_DNA"/>
</dbReference>
<organism evidence="1 2">
    <name type="scientific">Sumerlaea chitinivorans</name>
    <dbReference type="NCBI Taxonomy" id="2250252"/>
    <lineage>
        <taxon>Bacteria</taxon>
        <taxon>Candidatus Sumerlaeota</taxon>
        <taxon>Candidatus Sumerlaeia</taxon>
        <taxon>Candidatus Sumerlaeales</taxon>
        <taxon>Candidatus Sumerlaeaceae</taxon>
        <taxon>Candidatus Sumerlaea</taxon>
    </lineage>
</organism>
<dbReference type="KEGG" id="schv:BRCON_1419"/>
<evidence type="ECO:0000313" key="2">
    <source>
        <dbReference type="Proteomes" id="UP000262583"/>
    </source>
</evidence>
<proteinExistence type="predicted"/>
<sequence length="111" mass="12263">MRLILDLPVLEVKFGTHRGNQPRVHPLPLPDYLGELRGQSSLLLILPLGVCGHRQHEKVSEADIPWPATKERGMGVEAPIPRHFFTHFISRGSVLPPANSCPSQEGANFNA</sequence>
<dbReference type="Proteomes" id="UP000262583">
    <property type="component" value="Chromosome"/>
</dbReference>
<dbReference type="AlphaFoldDB" id="A0A2Z4Y5H4"/>
<reference evidence="1 2" key="1">
    <citation type="submission" date="2018-05" db="EMBL/GenBank/DDBJ databases">
        <title>A metagenomic window into the 2 km-deep terrestrial subsurface aquifer revealed taxonomically and functionally diverse microbial community comprising novel uncultured bacterial lineages.</title>
        <authorList>
            <person name="Kadnikov V.V."/>
            <person name="Mardanov A.V."/>
            <person name="Beletsky A.V."/>
            <person name="Banks D."/>
            <person name="Pimenov N.V."/>
            <person name="Frank Y.A."/>
            <person name="Karnachuk O.V."/>
            <person name="Ravin N.V."/>
        </authorList>
    </citation>
    <scope>NUCLEOTIDE SEQUENCE [LARGE SCALE GENOMIC DNA]</scope>
    <source>
        <strain evidence="1">BY</strain>
    </source>
</reference>
<evidence type="ECO:0000313" key="1">
    <source>
        <dbReference type="EMBL" id="AXA36196.1"/>
    </source>
</evidence>
<name>A0A2Z4Y5H4_SUMC1</name>
<accession>A0A2Z4Y5H4</accession>
<protein>
    <submittedName>
        <fullName evidence="1">Uncharacterized protein</fullName>
    </submittedName>
</protein>
<gene>
    <name evidence="1" type="ORF">BRCON_1419</name>
</gene>